<name>A0A0A0D110_9PROT</name>
<evidence type="ECO:0000256" key="2">
    <source>
        <dbReference type="ARBA" id="ARBA00010333"/>
    </source>
</evidence>
<keyword evidence="3 5" id="KW-0732">Signal</keyword>
<dbReference type="InterPro" id="IPR001638">
    <property type="entry name" value="Solute-binding_3/MltF_N"/>
</dbReference>
<dbReference type="GO" id="GO:0030313">
    <property type="term" value="C:cell envelope"/>
    <property type="evidence" value="ECO:0007669"/>
    <property type="project" value="UniProtKB-SubCell"/>
</dbReference>
<dbReference type="PANTHER" id="PTHR35936">
    <property type="entry name" value="MEMBRANE-BOUND LYTIC MUREIN TRANSGLYCOSYLASE F"/>
    <property type="match status" value="1"/>
</dbReference>
<evidence type="ECO:0000256" key="4">
    <source>
        <dbReference type="RuleBase" id="RU003744"/>
    </source>
</evidence>
<comment type="subcellular location">
    <subcellularLocation>
        <location evidence="1">Cell envelope</location>
    </subcellularLocation>
</comment>
<gene>
    <name evidence="7" type="ORF">P409_31125</name>
</gene>
<dbReference type="AlphaFoldDB" id="A0A0A0D110"/>
<evidence type="ECO:0000259" key="6">
    <source>
        <dbReference type="SMART" id="SM00062"/>
    </source>
</evidence>
<dbReference type="Pfam" id="PF00497">
    <property type="entry name" value="SBP_bac_3"/>
    <property type="match status" value="1"/>
</dbReference>
<protein>
    <submittedName>
        <fullName evidence="7">ABC transporter substrate-binding protein</fullName>
    </submittedName>
</protein>
<feature type="chain" id="PRO_5001960997" evidence="5">
    <location>
        <begin position="27"/>
        <end position="263"/>
    </location>
</feature>
<evidence type="ECO:0000256" key="5">
    <source>
        <dbReference type="SAM" id="SignalP"/>
    </source>
</evidence>
<comment type="similarity">
    <text evidence="2 4">Belongs to the bacterial solute-binding protein 3 family.</text>
</comment>
<organism evidence="7 8">
    <name type="scientific">Inquilinus limosus MP06</name>
    <dbReference type="NCBI Taxonomy" id="1398085"/>
    <lineage>
        <taxon>Bacteria</taxon>
        <taxon>Pseudomonadati</taxon>
        <taxon>Pseudomonadota</taxon>
        <taxon>Alphaproteobacteria</taxon>
        <taxon>Rhodospirillales</taxon>
        <taxon>Rhodospirillaceae</taxon>
        <taxon>Inquilinus</taxon>
    </lineage>
</organism>
<proteinExistence type="inferred from homology"/>
<dbReference type="EMBL" id="JANX01000705">
    <property type="protein sequence ID" value="KGM30762.1"/>
    <property type="molecule type" value="Genomic_DNA"/>
</dbReference>
<evidence type="ECO:0000313" key="8">
    <source>
        <dbReference type="Proteomes" id="UP000029995"/>
    </source>
</evidence>
<feature type="signal peptide" evidence="5">
    <location>
        <begin position="1"/>
        <end position="26"/>
    </location>
</feature>
<dbReference type="PROSITE" id="PS01039">
    <property type="entry name" value="SBP_BACTERIAL_3"/>
    <property type="match status" value="1"/>
</dbReference>
<evidence type="ECO:0000313" key="7">
    <source>
        <dbReference type="EMBL" id="KGM30762.1"/>
    </source>
</evidence>
<dbReference type="Proteomes" id="UP000029995">
    <property type="component" value="Unassembled WGS sequence"/>
</dbReference>
<dbReference type="CDD" id="cd01072">
    <property type="entry name" value="PBP2_SMa0082_like"/>
    <property type="match status" value="1"/>
</dbReference>
<sequence>MITGFRRLMAAAAAVAALALPAAAQADTLQDVLDAGKLRVGVLMDVAPWGFKDDKGEATGLDIDLAKLMAADMGVELELVQVTGASRIPSLLADKVDVLIAAAGATPERAQQVAFSQAYAAVDLGVYGPKSIAATEDPKALAGHSIAVAKGTTLDLWLTENAPDAQYVRFEDAPSAVAAYLSGQAEMFAENSAIARTVSQQNPGKEVELKFLIRQSPAHVVVKHGEQDLLNWINTFLYYNRLNGKLAKLQTTWFGAPQQVPLM</sequence>
<dbReference type="RefSeq" id="WP_034847611.1">
    <property type="nucleotide sequence ID" value="NZ_JANX01000705.1"/>
</dbReference>
<comment type="caution">
    <text evidence="7">The sequence shown here is derived from an EMBL/GenBank/DDBJ whole genome shotgun (WGS) entry which is preliminary data.</text>
</comment>
<dbReference type="InterPro" id="IPR018313">
    <property type="entry name" value="SBP_3_CS"/>
</dbReference>
<feature type="domain" description="Solute-binding protein family 3/N-terminal" evidence="6">
    <location>
        <begin position="37"/>
        <end position="257"/>
    </location>
</feature>
<dbReference type="PANTHER" id="PTHR35936:SF17">
    <property type="entry name" value="ARGININE-BINDING EXTRACELLULAR PROTEIN ARTP"/>
    <property type="match status" value="1"/>
</dbReference>
<accession>A0A0A0D110</accession>
<evidence type="ECO:0000256" key="1">
    <source>
        <dbReference type="ARBA" id="ARBA00004196"/>
    </source>
</evidence>
<dbReference type="Gene3D" id="3.40.190.10">
    <property type="entry name" value="Periplasmic binding protein-like II"/>
    <property type="match status" value="2"/>
</dbReference>
<evidence type="ECO:0000256" key="3">
    <source>
        <dbReference type="ARBA" id="ARBA00022729"/>
    </source>
</evidence>
<dbReference type="SMART" id="SM00062">
    <property type="entry name" value="PBPb"/>
    <property type="match status" value="1"/>
</dbReference>
<dbReference type="SUPFAM" id="SSF53850">
    <property type="entry name" value="Periplasmic binding protein-like II"/>
    <property type="match status" value="1"/>
</dbReference>
<reference evidence="7 8" key="1">
    <citation type="submission" date="2014-01" db="EMBL/GenBank/DDBJ databases">
        <title>Genome sequence determination for a cystic fibrosis isolate, Inquilinus limosus.</title>
        <authorList>
            <person name="Pino M."/>
            <person name="Di Conza J."/>
            <person name="Gutkind G."/>
        </authorList>
    </citation>
    <scope>NUCLEOTIDE SEQUENCE [LARGE SCALE GENOMIC DNA]</scope>
    <source>
        <strain evidence="7 8">MP06</strain>
    </source>
</reference>